<keyword evidence="1" id="KW-0472">Membrane</keyword>
<organism evidence="2 3">
    <name type="scientific">Colocasia esculenta</name>
    <name type="common">Wild taro</name>
    <name type="synonym">Arum esculentum</name>
    <dbReference type="NCBI Taxonomy" id="4460"/>
    <lineage>
        <taxon>Eukaryota</taxon>
        <taxon>Viridiplantae</taxon>
        <taxon>Streptophyta</taxon>
        <taxon>Embryophyta</taxon>
        <taxon>Tracheophyta</taxon>
        <taxon>Spermatophyta</taxon>
        <taxon>Magnoliopsida</taxon>
        <taxon>Liliopsida</taxon>
        <taxon>Araceae</taxon>
        <taxon>Aroideae</taxon>
        <taxon>Colocasieae</taxon>
        <taxon>Colocasia</taxon>
    </lineage>
</organism>
<dbReference type="SMART" id="SM01398">
    <property type="entry name" value="Cornichon"/>
    <property type="match status" value="1"/>
</dbReference>
<sequence>MRRVARLGDPMVWYRRGNKTLCVLLLCFLLIIGPSLLVKTCYLGRKHLVDVTEIFSLLSEEKKSRLIKLAFYVSMFIIIIYSATSGYGHPAERERTGTCSGAVLPLAMVILQKEKGQAPAAVVVVGTQNGNWLEPVLGTETGIRTTTCRARNWLVMTAVVALMDEDDGPLDSGIF</sequence>
<dbReference type="OrthoDB" id="434393at2759"/>
<dbReference type="AlphaFoldDB" id="A0A843VD13"/>
<comment type="caution">
    <text evidence="2">The sequence shown here is derived from an EMBL/GenBank/DDBJ whole genome shotgun (WGS) entry which is preliminary data.</text>
</comment>
<reference evidence="2" key="1">
    <citation type="submission" date="2017-07" db="EMBL/GenBank/DDBJ databases">
        <title>Taro Niue Genome Assembly and Annotation.</title>
        <authorList>
            <person name="Atibalentja N."/>
            <person name="Keating K."/>
            <person name="Fields C.J."/>
        </authorList>
    </citation>
    <scope>NUCLEOTIDE SEQUENCE</scope>
    <source>
        <strain evidence="2">Niue_2</strain>
        <tissue evidence="2">Leaf</tissue>
    </source>
</reference>
<name>A0A843VD13_COLES</name>
<proteinExistence type="predicted"/>
<dbReference type="EMBL" id="NMUH01001236">
    <property type="protein sequence ID" value="MQL90373.1"/>
    <property type="molecule type" value="Genomic_DNA"/>
</dbReference>
<feature type="transmembrane region" description="Helical" evidence="1">
    <location>
        <begin position="69"/>
        <end position="88"/>
    </location>
</feature>
<dbReference type="GO" id="GO:0016192">
    <property type="term" value="P:vesicle-mediated transport"/>
    <property type="evidence" value="ECO:0007669"/>
    <property type="project" value="InterPro"/>
</dbReference>
<gene>
    <name evidence="2" type="ORF">Taro_022972</name>
</gene>
<keyword evidence="1" id="KW-0812">Transmembrane</keyword>
<protein>
    <submittedName>
        <fullName evidence="2">Uncharacterized protein</fullName>
    </submittedName>
</protein>
<evidence type="ECO:0000313" key="2">
    <source>
        <dbReference type="EMBL" id="MQL90373.1"/>
    </source>
</evidence>
<dbReference type="Pfam" id="PF03311">
    <property type="entry name" value="Cornichon"/>
    <property type="match status" value="1"/>
</dbReference>
<keyword evidence="1" id="KW-1133">Transmembrane helix</keyword>
<accession>A0A843VD13</accession>
<evidence type="ECO:0000313" key="3">
    <source>
        <dbReference type="Proteomes" id="UP000652761"/>
    </source>
</evidence>
<dbReference type="InterPro" id="IPR003377">
    <property type="entry name" value="Cornichon"/>
</dbReference>
<keyword evidence="3" id="KW-1185">Reference proteome</keyword>
<dbReference type="Proteomes" id="UP000652761">
    <property type="component" value="Unassembled WGS sequence"/>
</dbReference>
<evidence type="ECO:0000256" key="1">
    <source>
        <dbReference type="SAM" id="Phobius"/>
    </source>
</evidence>